<organism evidence="1 2">
    <name type="scientific">Pseudonocardia xinjiangensis</name>
    <dbReference type="NCBI Taxonomy" id="75289"/>
    <lineage>
        <taxon>Bacteria</taxon>
        <taxon>Bacillati</taxon>
        <taxon>Actinomycetota</taxon>
        <taxon>Actinomycetes</taxon>
        <taxon>Pseudonocardiales</taxon>
        <taxon>Pseudonocardiaceae</taxon>
        <taxon>Pseudonocardia</taxon>
    </lineage>
</organism>
<accession>A0ABX1RLK2</accession>
<sequence length="52" mass="5731">MPYERYYAGDPVGAHARNYLNYDKSDAFRLVDRALALAGGPEQAVAEMSRPG</sequence>
<evidence type="ECO:0000313" key="2">
    <source>
        <dbReference type="Proteomes" id="UP001296706"/>
    </source>
</evidence>
<reference evidence="1 2" key="1">
    <citation type="submission" date="2020-04" db="EMBL/GenBank/DDBJ databases">
        <authorList>
            <person name="Klaysubun C."/>
            <person name="Duangmal K."/>
            <person name="Lipun K."/>
        </authorList>
    </citation>
    <scope>NUCLEOTIDE SEQUENCE [LARGE SCALE GENOMIC DNA]</scope>
    <source>
        <strain evidence="1 2">JCM 11839</strain>
    </source>
</reference>
<gene>
    <name evidence="1" type="ORF">HF577_25965</name>
</gene>
<protein>
    <submittedName>
        <fullName evidence="1">Uncharacterized protein</fullName>
    </submittedName>
</protein>
<comment type="caution">
    <text evidence="1">The sequence shown here is derived from an EMBL/GenBank/DDBJ whole genome shotgun (WGS) entry which is preliminary data.</text>
</comment>
<keyword evidence="2" id="KW-1185">Reference proteome</keyword>
<dbReference type="RefSeq" id="WP_169398569.1">
    <property type="nucleotide sequence ID" value="NZ_BAAAJH010000005.1"/>
</dbReference>
<proteinExistence type="predicted"/>
<name>A0ABX1RLK2_9PSEU</name>
<dbReference type="Proteomes" id="UP001296706">
    <property type="component" value="Unassembled WGS sequence"/>
</dbReference>
<dbReference type="EMBL" id="JAAXKY010000104">
    <property type="protein sequence ID" value="NMH80519.1"/>
    <property type="molecule type" value="Genomic_DNA"/>
</dbReference>
<evidence type="ECO:0000313" key="1">
    <source>
        <dbReference type="EMBL" id="NMH80519.1"/>
    </source>
</evidence>